<feature type="domain" description="PA14" evidence="7">
    <location>
        <begin position="427"/>
        <end position="569"/>
    </location>
</feature>
<feature type="signal peptide" evidence="6">
    <location>
        <begin position="1"/>
        <end position="25"/>
    </location>
</feature>
<protein>
    <submittedName>
        <fullName evidence="8">Glycoside hydrolase family 3 C-terminal domain-containing protein</fullName>
    </submittedName>
</protein>
<dbReference type="Gene3D" id="2.60.40.10">
    <property type="entry name" value="Immunoglobulins"/>
    <property type="match status" value="1"/>
</dbReference>
<dbReference type="InterPro" id="IPR036962">
    <property type="entry name" value="Glyco_hydro_3_N_sf"/>
</dbReference>
<dbReference type="SUPFAM" id="SSF51445">
    <property type="entry name" value="(Trans)glycosidases"/>
    <property type="match status" value="1"/>
</dbReference>
<dbReference type="PANTHER" id="PTHR42715:SF10">
    <property type="entry name" value="BETA-GLUCOSIDASE"/>
    <property type="match status" value="1"/>
</dbReference>
<evidence type="ECO:0000313" key="8">
    <source>
        <dbReference type="EMBL" id="MFC4529058.1"/>
    </source>
</evidence>
<dbReference type="GO" id="GO:0016787">
    <property type="term" value="F:hydrolase activity"/>
    <property type="evidence" value="ECO:0007669"/>
    <property type="project" value="UniProtKB-KW"/>
</dbReference>
<dbReference type="InterPro" id="IPR013783">
    <property type="entry name" value="Ig-like_fold"/>
</dbReference>
<dbReference type="InterPro" id="IPR036881">
    <property type="entry name" value="Glyco_hydro_3_C_sf"/>
</dbReference>
<gene>
    <name evidence="8" type="ORF">ACFO5W_20605</name>
</gene>
<comment type="caution">
    <text evidence="8">The sequence shown here is derived from an EMBL/GenBank/DDBJ whole genome shotgun (WGS) entry which is preliminary data.</text>
</comment>
<dbReference type="InterPro" id="IPR001764">
    <property type="entry name" value="Glyco_hydro_3_N"/>
</dbReference>
<dbReference type="PROSITE" id="PS00775">
    <property type="entry name" value="GLYCOSYL_HYDROL_F3"/>
    <property type="match status" value="1"/>
</dbReference>
<evidence type="ECO:0000256" key="2">
    <source>
        <dbReference type="ARBA" id="ARBA00022801"/>
    </source>
</evidence>
<evidence type="ECO:0000256" key="3">
    <source>
        <dbReference type="ARBA" id="ARBA00023277"/>
    </source>
</evidence>
<dbReference type="InterPro" id="IPR002772">
    <property type="entry name" value="Glyco_hydro_3_C"/>
</dbReference>
<evidence type="ECO:0000259" key="7">
    <source>
        <dbReference type="PROSITE" id="PS51820"/>
    </source>
</evidence>
<sequence>MRKSWLKPALLSLSLALLVQPLAYAGVTPAPDNAAIEHRVDDLLAKLSLEQKLQLLGGKDNFYTIAQPGIGLPPLKMSDGPYGVRVFGPSTAYAAGIGLAAAWDPALAERVGEAMGRDARARGVHFILGPGVNMYRSPLNGRNMEYFGEDPWLSGNTAVGLIDGIQSQGVVATVKHYAANNSEYDRRHVDSLIDERSLHEIYLPAFEMAVRQGHVGAVMSSYNLLNHDYTSESQPLLTDILKRQWGFDGLLMSDWGAVHDGTKAFKAGLDLEMPNAEFMNAGLITAGLKDGTLAQAELDDKIRRILRTAVRFGFLDRDQTISTLPADSSENAKVALQGALESLTLLKNERHVLPLDAATVKTVAVIGPDAAPAIASAGGSSHVDTFHAQSILDGIRQLLGDKVTVLYTRGLPAPMDVFKQGHFTGPQGEAGLRKEVFANNAFAGTPVSSIDAHVDQWKSELWTSPAKQRQSIRWSGHFTPTHDGKYLFLTAAASEDTYTLYVNGKPAIEQPHREGQAPRYTTLALHANQPVTIRLDYKPDVDYSRMGFGVVAVDELISADARSMAKQADAAIVAVGFDPTSESEAFDRSYDLPWGQEALIDAVAAANPKTVVTVTSGGGYSTERWLDHVPALLQTWYPGQEGGTAIAQVLFGQHSPEGKLPISFEHDVANNPAHATYEPASFTFGQPFDVTYREGVFLGYRWYTSHPEQTQPLFAFGHGLSYSSFAFSHLSVGKPDAQDNVSVAFDLTNTGQLEAADVAQLYVGDPSARVARPARELKAFQKVRLAPGGTQHVTLKLDRRSFAYYDVATHAWKIDPGSFKLYVGDASDNTPLTAELSLAP</sequence>
<dbReference type="SMART" id="SM01217">
    <property type="entry name" value="Fn3_like"/>
    <property type="match status" value="1"/>
</dbReference>
<dbReference type="SUPFAM" id="SSF52279">
    <property type="entry name" value="Beta-D-glucan exohydrolase, C-terminal domain"/>
    <property type="match status" value="1"/>
</dbReference>
<proteinExistence type="inferred from homology"/>
<name>A0ABV9C8J8_9GAMM</name>
<evidence type="ECO:0000313" key="9">
    <source>
        <dbReference type="Proteomes" id="UP001595961"/>
    </source>
</evidence>
<evidence type="ECO:0000256" key="1">
    <source>
        <dbReference type="ARBA" id="ARBA00005336"/>
    </source>
</evidence>
<keyword evidence="3" id="KW-0119">Carbohydrate metabolism</keyword>
<dbReference type="RefSeq" id="WP_266151541.1">
    <property type="nucleotide sequence ID" value="NZ_CP064028.1"/>
</dbReference>
<dbReference type="Gene3D" id="3.40.50.1700">
    <property type="entry name" value="Glycoside hydrolase family 3 C-terminal domain"/>
    <property type="match status" value="1"/>
</dbReference>
<dbReference type="InterPro" id="IPR050288">
    <property type="entry name" value="Cellulose_deg_GH3"/>
</dbReference>
<dbReference type="Pfam" id="PF01915">
    <property type="entry name" value="Glyco_hydro_3_C"/>
    <property type="match status" value="1"/>
</dbReference>
<accession>A0ABV9C8J8</accession>
<organism evidence="8 9">
    <name type="scientific">Dyella halodurans</name>
    <dbReference type="NCBI Taxonomy" id="1920171"/>
    <lineage>
        <taxon>Bacteria</taxon>
        <taxon>Pseudomonadati</taxon>
        <taxon>Pseudomonadota</taxon>
        <taxon>Gammaproteobacteria</taxon>
        <taxon>Lysobacterales</taxon>
        <taxon>Rhodanobacteraceae</taxon>
        <taxon>Dyella</taxon>
    </lineage>
</organism>
<dbReference type="InterPro" id="IPR037524">
    <property type="entry name" value="PA14/GLEYA"/>
</dbReference>
<evidence type="ECO:0000256" key="4">
    <source>
        <dbReference type="ARBA" id="ARBA00023295"/>
    </source>
</evidence>
<keyword evidence="9" id="KW-1185">Reference proteome</keyword>
<dbReference type="EMBL" id="JBHSGA010000025">
    <property type="protein sequence ID" value="MFC4529058.1"/>
    <property type="molecule type" value="Genomic_DNA"/>
</dbReference>
<dbReference type="PROSITE" id="PS51820">
    <property type="entry name" value="PA14"/>
    <property type="match status" value="1"/>
</dbReference>
<dbReference type="InterPro" id="IPR026891">
    <property type="entry name" value="Fn3-like"/>
</dbReference>
<evidence type="ECO:0000256" key="5">
    <source>
        <dbReference type="RuleBase" id="RU361161"/>
    </source>
</evidence>
<keyword evidence="6" id="KW-0732">Signal</keyword>
<comment type="similarity">
    <text evidence="1 5">Belongs to the glycosyl hydrolase 3 family.</text>
</comment>
<reference evidence="9" key="1">
    <citation type="journal article" date="2019" name="Int. J. Syst. Evol. Microbiol.">
        <title>The Global Catalogue of Microorganisms (GCM) 10K type strain sequencing project: providing services to taxonomists for standard genome sequencing and annotation.</title>
        <authorList>
            <consortium name="The Broad Institute Genomics Platform"/>
            <consortium name="The Broad Institute Genome Sequencing Center for Infectious Disease"/>
            <person name="Wu L."/>
            <person name="Ma J."/>
        </authorList>
    </citation>
    <scope>NUCLEOTIDE SEQUENCE [LARGE SCALE GENOMIC DNA]</scope>
    <source>
        <strain evidence="9">CCM 4481</strain>
    </source>
</reference>
<dbReference type="Pfam" id="PF00933">
    <property type="entry name" value="Glyco_hydro_3"/>
    <property type="match status" value="1"/>
</dbReference>
<dbReference type="Proteomes" id="UP001595961">
    <property type="component" value="Unassembled WGS sequence"/>
</dbReference>
<feature type="chain" id="PRO_5046634799" evidence="6">
    <location>
        <begin position="26"/>
        <end position="840"/>
    </location>
</feature>
<dbReference type="Pfam" id="PF14310">
    <property type="entry name" value="Fn3-like"/>
    <property type="match status" value="1"/>
</dbReference>
<dbReference type="Pfam" id="PF07691">
    <property type="entry name" value="PA14"/>
    <property type="match status" value="1"/>
</dbReference>
<dbReference type="InterPro" id="IPR011658">
    <property type="entry name" value="PA14_dom"/>
</dbReference>
<dbReference type="InterPro" id="IPR017853">
    <property type="entry name" value="GH"/>
</dbReference>
<keyword evidence="4 5" id="KW-0326">Glycosidase</keyword>
<evidence type="ECO:0000256" key="6">
    <source>
        <dbReference type="SAM" id="SignalP"/>
    </source>
</evidence>
<dbReference type="PANTHER" id="PTHR42715">
    <property type="entry name" value="BETA-GLUCOSIDASE"/>
    <property type="match status" value="1"/>
</dbReference>
<dbReference type="PRINTS" id="PR00133">
    <property type="entry name" value="GLHYDRLASE3"/>
</dbReference>
<dbReference type="Gene3D" id="3.20.20.300">
    <property type="entry name" value="Glycoside hydrolase, family 3, N-terminal domain"/>
    <property type="match status" value="1"/>
</dbReference>
<keyword evidence="2 5" id="KW-0378">Hydrolase</keyword>
<dbReference type="SMART" id="SM00758">
    <property type="entry name" value="PA14"/>
    <property type="match status" value="1"/>
</dbReference>
<dbReference type="Gene3D" id="2.60.120.260">
    <property type="entry name" value="Galactose-binding domain-like"/>
    <property type="match status" value="1"/>
</dbReference>
<dbReference type="InterPro" id="IPR019800">
    <property type="entry name" value="Glyco_hydro_3_AS"/>
</dbReference>